<comment type="similarity">
    <text evidence="8 9">Belongs to the TonB-dependent receptor family.</text>
</comment>
<accession>A0ABX5PTR5</accession>
<gene>
    <name evidence="12" type="ORF">LX97_03422</name>
</gene>
<evidence type="ECO:0000259" key="11">
    <source>
        <dbReference type="Pfam" id="PF07715"/>
    </source>
</evidence>
<keyword evidence="3 8" id="KW-1134">Transmembrane beta strand</keyword>
<dbReference type="SUPFAM" id="SSF56935">
    <property type="entry name" value="Porins"/>
    <property type="match status" value="1"/>
</dbReference>
<evidence type="ECO:0000256" key="4">
    <source>
        <dbReference type="ARBA" id="ARBA00022692"/>
    </source>
</evidence>
<protein>
    <submittedName>
        <fullName evidence="12">TonB-linked SusC/RagA family outer membrane protein</fullName>
    </submittedName>
</protein>
<dbReference type="Gene3D" id="2.40.170.20">
    <property type="entry name" value="TonB-dependent receptor, beta-barrel domain"/>
    <property type="match status" value="1"/>
</dbReference>
<evidence type="ECO:0000256" key="1">
    <source>
        <dbReference type="ARBA" id="ARBA00004571"/>
    </source>
</evidence>
<dbReference type="InterPro" id="IPR036942">
    <property type="entry name" value="Beta-barrel_TonB_sf"/>
</dbReference>
<dbReference type="InterPro" id="IPR037066">
    <property type="entry name" value="Plug_dom_sf"/>
</dbReference>
<dbReference type="Proteomes" id="UP000248584">
    <property type="component" value="Unassembled WGS sequence"/>
</dbReference>
<dbReference type="InterPro" id="IPR023997">
    <property type="entry name" value="TonB-dep_OMP_SusC/RagA_CS"/>
</dbReference>
<dbReference type="NCBIfam" id="TIGR04057">
    <property type="entry name" value="SusC_RagA_signa"/>
    <property type="match status" value="1"/>
</dbReference>
<dbReference type="SUPFAM" id="SSF49464">
    <property type="entry name" value="Carboxypeptidase regulatory domain-like"/>
    <property type="match status" value="1"/>
</dbReference>
<dbReference type="Pfam" id="PF00593">
    <property type="entry name" value="TonB_dep_Rec_b-barrel"/>
    <property type="match status" value="1"/>
</dbReference>
<keyword evidence="4 8" id="KW-0812">Transmembrane</keyword>
<dbReference type="InterPro" id="IPR039426">
    <property type="entry name" value="TonB-dep_rcpt-like"/>
</dbReference>
<proteinExistence type="inferred from homology"/>
<keyword evidence="6 8" id="KW-0472">Membrane</keyword>
<name>A0ABX5PTR5_9FLAO</name>
<evidence type="ECO:0000256" key="2">
    <source>
        <dbReference type="ARBA" id="ARBA00022448"/>
    </source>
</evidence>
<dbReference type="Pfam" id="PF13715">
    <property type="entry name" value="CarbopepD_reg_2"/>
    <property type="match status" value="1"/>
</dbReference>
<dbReference type="Pfam" id="PF07715">
    <property type="entry name" value="Plug"/>
    <property type="match status" value="1"/>
</dbReference>
<feature type="domain" description="TonB-dependent receptor plug" evidence="11">
    <location>
        <begin position="112"/>
        <end position="248"/>
    </location>
</feature>
<dbReference type="InterPro" id="IPR023996">
    <property type="entry name" value="TonB-dep_OMP_SusC/RagA"/>
</dbReference>
<evidence type="ECO:0000256" key="8">
    <source>
        <dbReference type="PROSITE-ProRule" id="PRU01360"/>
    </source>
</evidence>
<reference evidence="12 13" key="1">
    <citation type="submission" date="2018-06" db="EMBL/GenBank/DDBJ databases">
        <title>Genomic Encyclopedia of Archaeal and Bacterial Type Strains, Phase II (KMG-II): from individual species to whole genera.</title>
        <authorList>
            <person name="Goeker M."/>
        </authorList>
    </citation>
    <scope>NUCLEOTIDE SEQUENCE [LARGE SCALE GENOMIC DNA]</scope>
    <source>
        <strain evidence="12 13">DSM 17205</strain>
    </source>
</reference>
<dbReference type="InterPro" id="IPR012910">
    <property type="entry name" value="Plug_dom"/>
</dbReference>
<organism evidence="12 13">
    <name type="scientific">Nonlabens dokdonensis</name>
    <dbReference type="NCBI Taxonomy" id="328515"/>
    <lineage>
        <taxon>Bacteria</taxon>
        <taxon>Pseudomonadati</taxon>
        <taxon>Bacteroidota</taxon>
        <taxon>Flavobacteriia</taxon>
        <taxon>Flavobacteriales</taxon>
        <taxon>Flavobacteriaceae</taxon>
        <taxon>Nonlabens</taxon>
    </lineage>
</organism>
<evidence type="ECO:0000256" key="9">
    <source>
        <dbReference type="RuleBase" id="RU003357"/>
    </source>
</evidence>
<dbReference type="InterPro" id="IPR008969">
    <property type="entry name" value="CarboxyPept-like_regulatory"/>
</dbReference>
<evidence type="ECO:0000313" key="12">
    <source>
        <dbReference type="EMBL" id="PZX36665.1"/>
    </source>
</evidence>
<evidence type="ECO:0000259" key="10">
    <source>
        <dbReference type="Pfam" id="PF00593"/>
    </source>
</evidence>
<keyword evidence="2 8" id="KW-0813">Transport</keyword>
<keyword evidence="7 8" id="KW-0998">Cell outer membrane</keyword>
<dbReference type="InterPro" id="IPR000531">
    <property type="entry name" value="Beta-barrel_TonB"/>
</dbReference>
<comment type="caution">
    <text evidence="12">The sequence shown here is derived from an EMBL/GenBank/DDBJ whole genome shotgun (WGS) entry which is preliminary data.</text>
</comment>
<dbReference type="NCBIfam" id="TIGR04056">
    <property type="entry name" value="OMP_RagA_SusC"/>
    <property type="match status" value="1"/>
</dbReference>
<dbReference type="EMBL" id="QKZR01000009">
    <property type="protein sequence ID" value="PZX36665.1"/>
    <property type="molecule type" value="Genomic_DNA"/>
</dbReference>
<comment type="subcellular location">
    <subcellularLocation>
        <location evidence="1 8">Cell outer membrane</location>
        <topology evidence="1 8">Multi-pass membrane protein</topology>
    </subcellularLocation>
</comment>
<dbReference type="Gene3D" id="2.60.40.1120">
    <property type="entry name" value="Carboxypeptidase-like, regulatory domain"/>
    <property type="match status" value="1"/>
</dbReference>
<keyword evidence="13" id="KW-1185">Reference proteome</keyword>
<dbReference type="PROSITE" id="PS52016">
    <property type="entry name" value="TONB_DEPENDENT_REC_3"/>
    <property type="match status" value="1"/>
</dbReference>
<keyword evidence="5 9" id="KW-0798">TonB box</keyword>
<sequence length="990" mass="109726">MLLISCSLSAQSSRNISGKVVDAANKEEILGATIFIKGTKKGAVTSMDGTFNYTIKSNDINNAVLLISYLGYKSQEIVVGDKSVFIIELEEEIESLGEVVITSSYGTQKRREEVVGSIASIKPKELGLEQPATSIDELLQGQVAGVFIETNPNLGEPVNINIRGQGSLTPLNSSRIGTSTQPLIIVDGIFLSEELGIDGSSFFDGNGRFDENFLNPLARVGIQDIESIEILRDAAAVGLYGADAANGVIIITTANGKSGKIAYNASVQAGVSTAFNRIQYMNGEQYNEVRNLFNFNNGDFNLVTPWNGVNTDWFELLNQTGSYQRYTAGANGGVGDFRFRGSVTYQNRQESQVGNSFDQINASFGINYEGKKFKAALKVAPSLITKNNPNTLFNFALDPTIPVRDMSGNFTQVDFFGNPIAAIEQNISEATTTALLSSAQLSYEFNDLWSVRTLVGLDFSNKDQEQFFNGLNGSGIDSNGNIGRRNLRDRDTRNWNWNFNVNYKNTFNEKHNIEAIAGLETRGQKADFSFSRGRGFAVFDRPRPISEAEISDFDEDILESYNRSFFSQFNYDFDKKYFLLANFRIDQSSAFGEDNDTAYNGGLGASWVLTKEDMLSSSTFVDFLRLRVSGGFTGNSRIGSFRSLGIYEILFDGSDRLRYVQPEESAPNSNLGWERNFKFNVGVDFNFLKKYSAVVEYFKDDISDMIVQRDAIPESGYSNIQINGARMLNQGVELTLNANWLNTESFSWSTSFNLATLNNEVLDLEGTGSNQSTEQQARAQRVGTSTSAFWGFNSLGIDPATGRELFIVDGQVHDAQFVNENFTSADWEIIGDSQPDVYGGMRNNFKYKKINLSIITSYSIGNDILIGRELIDNYNQISNRNNSVDIFNNAWREVGDVAALPVVAINPSVSNSSRYVYDGSNVQLKAVTLSYNFNTEGWKIPLKTCTVNVNGSNLYYWFFNDRSTGSNGIAELRNSYPEMRTFSLGINTTF</sequence>
<evidence type="ECO:0000256" key="7">
    <source>
        <dbReference type="ARBA" id="ARBA00023237"/>
    </source>
</evidence>
<dbReference type="Gene3D" id="2.170.130.10">
    <property type="entry name" value="TonB-dependent receptor, plug domain"/>
    <property type="match status" value="1"/>
</dbReference>
<evidence type="ECO:0000313" key="13">
    <source>
        <dbReference type="Proteomes" id="UP000248584"/>
    </source>
</evidence>
<evidence type="ECO:0000256" key="5">
    <source>
        <dbReference type="ARBA" id="ARBA00023077"/>
    </source>
</evidence>
<feature type="domain" description="TonB-dependent receptor-like beta-barrel" evidence="10">
    <location>
        <begin position="398"/>
        <end position="778"/>
    </location>
</feature>
<evidence type="ECO:0000256" key="6">
    <source>
        <dbReference type="ARBA" id="ARBA00023136"/>
    </source>
</evidence>
<evidence type="ECO:0000256" key="3">
    <source>
        <dbReference type="ARBA" id="ARBA00022452"/>
    </source>
</evidence>